<reference evidence="3" key="1">
    <citation type="journal article" date="2015" name="PLoS ONE">
        <title>Complete Genome Sequence of Thermus aquaticus Y51MC23.</title>
        <authorList>
            <person name="Brumm P.J."/>
            <person name="Monsma S."/>
            <person name="Keough B."/>
            <person name="Jasinovica S."/>
            <person name="Ferguson E."/>
            <person name="Schoenfeld T."/>
            <person name="Lodes M."/>
            <person name="Mead D.A."/>
        </authorList>
    </citation>
    <scope>NUCLEOTIDE SEQUENCE [LARGE SCALE GENOMIC DNA]</scope>
    <source>
        <strain evidence="3">BAA-2747 / Y51MC23</strain>
    </source>
</reference>
<protein>
    <submittedName>
        <fullName evidence="2">Uncharacterized protein</fullName>
    </submittedName>
</protein>
<gene>
    <name evidence="2" type="ORF">TO73_1916</name>
</gene>
<evidence type="ECO:0000313" key="3">
    <source>
        <dbReference type="Proteomes" id="UP000058660"/>
    </source>
</evidence>
<organism evidence="2 3">
    <name type="scientific">Thermus aquaticus (strain ATCC BAA-2747 / Y51MC23)</name>
    <dbReference type="NCBI Taxonomy" id="498848"/>
    <lineage>
        <taxon>Bacteria</taxon>
        <taxon>Thermotogati</taxon>
        <taxon>Deinococcota</taxon>
        <taxon>Deinococci</taxon>
        <taxon>Thermales</taxon>
        <taxon>Thermaceae</taxon>
        <taxon>Thermus</taxon>
    </lineage>
</organism>
<evidence type="ECO:0000313" key="2">
    <source>
        <dbReference type="EMBL" id="ALJ91736.1"/>
    </source>
</evidence>
<name>A0ABM5VQ93_THEA5</name>
<keyword evidence="3" id="KW-1185">Reference proteome</keyword>
<accession>A0ABM5VQ93</accession>
<feature type="region of interest" description="Disordered" evidence="1">
    <location>
        <begin position="1"/>
        <end position="25"/>
    </location>
</feature>
<sequence length="45" mass="5271">MSREKRSKQAPPTSSALEPLPQINRRRMKRRLREYCASQSLQGEV</sequence>
<evidence type="ECO:0000256" key="1">
    <source>
        <dbReference type="SAM" id="MobiDB-lite"/>
    </source>
</evidence>
<proteinExistence type="predicted"/>
<dbReference type="Proteomes" id="UP000058660">
    <property type="component" value="Chromosome"/>
</dbReference>
<dbReference type="EMBL" id="CP010822">
    <property type="protein sequence ID" value="ALJ91736.1"/>
    <property type="molecule type" value="Genomic_DNA"/>
</dbReference>